<evidence type="ECO:0000256" key="7">
    <source>
        <dbReference type="SAM" id="Phobius"/>
    </source>
</evidence>
<evidence type="ECO:0000256" key="5">
    <source>
        <dbReference type="ARBA" id="ARBA00022989"/>
    </source>
</evidence>
<dbReference type="OrthoDB" id="9793166at2"/>
<feature type="transmembrane region" description="Helical" evidence="7">
    <location>
        <begin position="692"/>
        <end position="714"/>
    </location>
</feature>
<dbReference type="eggNOG" id="COG4591">
    <property type="taxonomic scope" value="Bacteria"/>
</dbReference>
<organism evidence="9 10">
    <name type="scientific">Peptacetobacter hiranonis (strain DSM 13275 / JCM 10541 / KCTC 15199 / TO-931)</name>
    <name type="common">Clostridium hiranonis</name>
    <dbReference type="NCBI Taxonomy" id="500633"/>
    <lineage>
        <taxon>Bacteria</taxon>
        <taxon>Bacillati</taxon>
        <taxon>Bacillota</taxon>
        <taxon>Clostridia</taxon>
        <taxon>Peptostreptococcales</taxon>
        <taxon>Peptostreptococcaceae</taxon>
        <taxon>Peptacetobacter</taxon>
    </lineage>
</organism>
<evidence type="ECO:0000313" key="10">
    <source>
        <dbReference type="Proteomes" id="UP000003178"/>
    </source>
</evidence>
<keyword evidence="4 7" id="KW-0812">Transmembrane</keyword>
<comment type="subcellular location">
    <subcellularLocation>
        <location evidence="1">Cell membrane</location>
        <topology evidence="1">Multi-pass membrane protein</topology>
    </subcellularLocation>
</comment>
<keyword evidence="10" id="KW-1185">Reference proteome</keyword>
<gene>
    <name evidence="9" type="ORF">CLOHIR_00463</name>
</gene>
<dbReference type="GO" id="GO:0044874">
    <property type="term" value="P:lipoprotein localization to outer membrane"/>
    <property type="evidence" value="ECO:0007669"/>
    <property type="project" value="TreeGrafter"/>
</dbReference>
<feature type="transmembrane region" description="Helical" evidence="7">
    <location>
        <begin position="260"/>
        <end position="284"/>
    </location>
</feature>
<feature type="transmembrane region" description="Helical" evidence="7">
    <location>
        <begin position="458"/>
        <end position="477"/>
    </location>
</feature>
<protein>
    <submittedName>
        <fullName evidence="9">Efflux ABC transporter, permease protein</fullName>
    </submittedName>
</protein>
<dbReference type="InterPro" id="IPR003838">
    <property type="entry name" value="ABC3_permease_C"/>
</dbReference>
<feature type="transmembrane region" description="Helical" evidence="7">
    <location>
        <begin position="791"/>
        <end position="810"/>
    </location>
</feature>
<keyword evidence="6 7" id="KW-0472">Membrane</keyword>
<dbReference type="PANTHER" id="PTHR30489:SF0">
    <property type="entry name" value="LIPOPROTEIN-RELEASING SYSTEM TRANSMEMBRANE PROTEIN LOLE"/>
    <property type="match status" value="1"/>
</dbReference>
<name>B6FX64_PEPHT</name>
<dbReference type="STRING" id="500633.CLOHIR_00463"/>
<dbReference type="InterPro" id="IPR051447">
    <property type="entry name" value="Lipoprotein-release_system"/>
</dbReference>
<accession>B6FX64</accession>
<dbReference type="GO" id="GO:0098797">
    <property type="term" value="C:plasma membrane protein complex"/>
    <property type="evidence" value="ECO:0007669"/>
    <property type="project" value="TreeGrafter"/>
</dbReference>
<comment type="caution">
    <text evidence="9">The sequence shown here is derived from an EMBL/GenBank/DDBJ whole genome shotgun (WGS) entry which is preliminary data.</text>
</comment>
<evidence type="ECO:0000256" key="1">
    <source>
        <dbReference type="ARBA" id="ARBA00004651"/>
    </source>
</evidence>
<evidence type="ECO:0000256" key="3">
    <source>
        <dbReference type="ARBA" id="ARBA00022475"/>
    </source>
</evidence>
<dbReference type="AlphaFoldDB" id="B6FX64"/>
<reference evidence="9 10" key="1">
    <citation type="submission" date="2008-09" db="EMBL/GenBank/DDBJ databases">
        <authorList>
            <person name="Fulton L."/>
            <person name="Clifton S."/>
            <person name="Fulton B."/>
            <person name="Xu J."/>
            <person name="Minx P."/>
            <person name="Pepin K.H."/>
            <person name="Johnson M."/>
            <person name="Thiruvilangam P."/>
            <person name="Bhonagiri V."/>
            <person name="Nash W.E."/>
            <person name="Mardis E.R."/>
            <person name="Wilson R.K."/>
        </authorList>
    </citation>
    <scope>NUCLEOTIDE SEQUENCE [LARGE SCALE GENOMIC DNA]</scope>
    <source>
        <strain evidence="9 10">DSM 13275</strain>
    </source>
</reference>
<comment type="similarity">
    <text evidence="2">Belongs to the ABC-4 integral membrane protein family. LolC/E subfamily.</text>
</comment>
<sequence>MKKSQFIIKNIKNNKKSYILPFIITATISFIVSLILIISVSSLRYNLKYEKIYFGDYDAEISKLDENQIENVKNHISVGKTGEVLDTEETTDIFSELGYLKNYDKNSSNMLGLELAAGKYPIEENEIAIEKKSENLIRNYSVSEENISKSKENSKEDKNAYPYSIKIPVIDKNGNKKDKILVVTGAINEKYDNENWEKNIYVSKSYAYNVGYKKSEIIKFKDVGRCNVIKIQNSLKKLASDVGFDQSGIKLVSRIDYIKFIFLDNFCVTVALSLAILLVSYIILKNINRARLHRNIKDMAILEAIGASSAQIKNIVNIQAFILSIISVSIGVGINLLFILVLKIMCLSKINLSNTSGLFSLMQATSENIRFLDIFFIFVIIELLVFLSYILSSRKTVKTMLNMDIPSSINNPYAVYSEVKRDKGKGTCKAKISRKYKNKSKYKNKYDKKYKYNNTGKASIIIIFVILAFTASIVKSIDSGSESLYKNDVDYIVRNIDMYSENKSNLSLEKIFSNVAITDDMEENISKISGVTAIEKNYTTPVKYYENNSSAYVYGLYGIDDEELDNLIKSARYDNFDVEKFKRGNAICVHSMYAKEMGIDVGDKIKLEVLENGIQKKKTFEVVNISQITPDFAFIYQSAFDKGLAKNINSINIKCSDDKKKSVKIEIERMLESKSGNVEFVDCGEELDKNEAYISAINIIFSVVAGFAIILTIFNSINGSIYEIMSQSADFGVLMAIGISDKQLEEVISKKIEDRVAIPAILGVVIGSIFVFLMSKVLIEVSTIKLNISTPWILYLFIIITAILSVKIGTKYVCNKMKKLSPTDIINNV</sequence>
<feature type="transmembrane region" description="Helical" evidence="7">
    <location>
        <begin position="20"/>
        <end position="40"/>
    </location>
</feature>
<feature type="domain" description="ABC3 transporter permease C-terminal" evidence="8">
    <location>
        <begin position="703"/>
        <end position="821"/>
    </location>
</feature>
<proteinExistence type="inferred from homology"/>
<dbReference type="EMBL" id="ABWP01000015">
    <property type="protein sequence ID" value="EEA85889.1"/>
    <property type="molecule type" value="Genomic_DNA"/>
</dbReference>
<evidence type="ECO:0000259" key="8">
    <source>
        <dbReference type="Pfam" id="PF02687"/>
    </source>
</evidence>
<feature type="transmembrane region" description="Helical" evidence="7">
    <location>
        <begin position="320"/>
        <end position="342"/>
    </location>
</feature>
<dbReference type="Proteomes" id="UP000003178">
    <property type="component" value="Unassembled WGS sequence"/>
</dbReference>
<dbReference type="HOGENOM" id="CLU_341237_0_0_9"/>
<evidence type="ECO:0000313" key="9">
    <source>
        <dbReference type="EMBL" id="EEA85889.1"/>
    </source>
</evidence>
<keyword evidence="5 7" id="KW-1133">Transmembrane helix</keyword>
<keyword evidence="3" id="KW-1003">Cell membrane</keyword>
<feature type="transmembrane region" description="Helical" evidence="7">
    <location>
        <begin position="369"/>
        <end position="391"/>
    </location>
</feature>
<dbReference type="PANTHER" id="PTHR30489">
    <property type="entry name" value="LIPOPROTEIN-RELEASING SYSTEM TRANSMEMBRANE PROTEIN LOLE"/>
    <property type="match status" value="1"/>
</dbReference>
<reference evidence="9 10" key="2">
    <citation type="submission" date="2008-10" db="EMBL/GenBank/DDBJ databases">
        <title>Draft genome sequence of Clostridium hiranonis (DSM 13275).</title>
        <authorList>
            <person name="Sudarsanam P."/>
            <person name="Ley R."/>
            <person name="Guruge J."/>
            <person name="Turnbaugh P.J."/>
            <person name="Mahowald M."/>
            <person name="Liep D."/>
            <person name="Gordon J."/>
        </authorList>
    </citation>
    <scope>NUCLEOTIDE SEQUENCE [LARGE SCALE GENOMIC DNA]</scope>
    <source>
        <strain evidence="9 10">DSM 13275</strain>
    </source>
</reference>
<evidence type="ECO:0000256" key="6">
    <source>
        <dbReference type="ARBA" id="ARBA00023136"/>
    </source>
</evidence>
<evidence type="ECO:0000256" key="2">
    <source>
        <dbReference type="ARBA" id="ARBA00005236"/>
    </source>
</evidence>
<feature type="domain" description="ABC3 transporter permease C-terminal" evidence="8">
    <location>
        <begin position="271"/>
        <end position="399"/>
    </location>
</feature>
<dbReference type="RefSeq" id="WP_006439385.1">
    <property type="nucleotide sequence ID" value="NZ_DS995355.1"/>
</dbReference>
<evidence type="ECO:0000256" key="4">
    <source>
        <dbReference type="ARBA" id="ARBA00022692"/>
    </source>
</evidence>
<feature type="transmembrane region" description="Helical" evidence="7">
    <location>
        <begin position="756"/>
        <end position="779"/>
    </location>
</feature>
<dbReference type="Pfam" id="PF02687">
    <property type="entry name" value="FtsX"/>
    <property type="match status" value="2"/>
</dbReference>